<keyword evidence="1 3" id="KW-0808">Transferase</keyword>
<gene>
    <name evidence="3" type="ORF">K469DRAFT_495031</name>
</gene>
<proteinExistence type="predicted"/>
<organism evidence="3 4">
    <name type="scientific">Zopfia rhizophila CBS 207.26</name>
    <dbReference type="NCBI Taxonomy" id="1314779"/>
    <lineage>
        <taxon>Eukaryota</taxon>
        <taxon>Fungi</taxon>
        <taxon>Dikarya</taxon>
        <taxon>Ascomycota</taxon>
        <taxon>Pezizomycotina</taxon>
        <taxon>Dothideomycetes</taxon>
        <taxon>Dothideomycetes incertae sedis</taxon>
        <taxon>Zopfiaceae</taxon>
        <taxon>Zopfia</taxon>
    </lineage>
</organism>
<evidence type="ECO:0000256" key="1">
    <source>
        <dbReference type="ARBA" id="ARBA00022679"/>
    </source>
</evidence>
<dbReference type="Pfam" id="PF08242">
    <property type="entry name" value="Methyltransf_12"/>
    <property type="match status" value="1"/>
</dbReference>
<protein>
    <submittedName>
        <fullName evidence="3">S-adenosyl-L-methionine-dependent methyltransferase</fullName>
    </submittedName>
</protein>
<dbReference type="InterPro" id="IPR029063">
    <property type="entry name" value="SAM-dependent_MTases_sf"/>
</dbReference>
<dbReference type="SUPFAM" id="SSF53335">
    <property type="entry name" value="S-adenosyl-L-methionine-dependent methyltransferases"/>
    <property type="match status" value="1"/>
</dbReference>
<accession>A0A6A6E0I7</accession>
<sequence>IGAGTGGTTKAIFRAIGEFEREEGPSAGFGHYTYTDISAGFFKQAKDTFKSFISRMSFKKLDIEEAPSTQGFEPGQYDLVVASQCLHATQDMTRTMTHVRELLKPGGKL</sequence>
<feature type="non-terminal residue" evidence="3">
    <location>
        <position position="1"/>
    </location>
</feature>
<evidence type="ECO:0000313" key="3">
    <source>
        <dbReference type="EMBL" id="KAF2184182.1"/>
    </source>
</evidence>
<dbReference type="InterPro" id="IPR013217">
    <property type="entry name" value="Methyltransf_12"/>
</dbReference>
<dbReference type="EMBL" id="ML994639">
    <property type="protein sequence ID" value="KAF2184182.1"/>
    <property type="molecule type" value="Genomic_DNA"/>
</dbReference>
<evidence type="ECO:0000259" key="2">
    <source>
        <dbReference type="Pfam" id="PF08242"/>
    </source>
</evidence>
<feature type="non-terminal residue" evidence="3">
    <location>
        <position position="109"/>
    </location>
</feature>
<reference evidence="3" key="1">
    <citation type="journal article" date="2020" name="Stud. Mycol.">
        <title>101 Dothideomycetes genomes: a test case for predicting lifestyles and emergence of pathogens.</title>
        <authorList>
            <person name="Haridas S."/>
            <person name="Albert R."/>
            <person name="Binder M."/>
            <person name="Bloem J."/>
            <person name="Labutti K."/>
            <person name="Salamov A."/>
            <person name="Andreopoulos B."/>
            <person name="Baker S."/>
            <person name="Barry K."/>
            <person name="Bills G."/>
            <person name="Bluhm B."/>
            <person name="Cannon C."/>
            <person name="Castanera R."/>
            <person name="Culley D."/>
            <person name="Daum C."/>
            <person name="Ezra D."/>
            <person name="Gonzalez J."/>
            <person name="Henrissat B."/>
            <person name="Kuo A."/>
            <person name="Liang C."/>
            <person name="Lipzen A."/>
            <person name="Lutzoni F."/>
            <person name="Magnuson J."/>
            <person name="Mondo S."/>
            <person name="Nolan M."/>
            <person name="Ohm R."/>
            <person name="Pangilinan J."/>
            <person name="Park H.-J."/>
            <person name="Ramirez L."/>
            <person name="Alfaro M."/>
            <person name="Sun H."/>
            <person name="Tritt A."/>
            <person name="Yoshinaga Y."/>
            <person name="Zwiers L.-H."/>
            <person name="Turgeon B."/>
            <person name="Goodwin S."/>
            <person name="Spatafora J."/>
            <person name="Crous P."/>
            <person name="Grigoriev I."/>
        </authorList>
    </citation>
    <scope>NUCLEOTIDE SEQUENCE</scope>
    <source>
        <strain evidence="3">CBS 207.26</strain>
    </source>
</reference>
<dbReference type="CDD" id="cd02440">
    <property type="entry name" value="AdoMet_MTases"/>
    <property type="match status" value="1"/>
</dbReference>
<feature type="domain" description="Methyltransferase type 12" evidence="2">
    <location>
        <begin position="1"/>
        <end position="109"/>
    </location>
</feature>
<name>A0A6A6E0I7_9PEZI</name>
<keyword evidence="4" id="KW-1185">Reference proteome</keyword>
<dbReference type="Proteomes" id="UP000800200">
    <property type="component" value="Unassembled WGS sequence"/>
</dbReference>
<dbReference type="PANTHER" id="PTHR45681:SF6">
    <property type="entry name" value="POLYKETIDE SYNTHASE 37"/>
    <property type="match status" value="1"/>
</dbReference>
<evidence type="ECO:0000313" key="4">
    <source>
        <dbReference type="Proteomes" id="UP000800200"/>
    </source>
</evidence>
<dbReference type="AlphaFoldDB" id="A0A6A6E0I7"/>
<dbReference type="OrthoDB" id="3790359at2759"/>
<dbReference type="GO" id="GO:0032259">
    <property type="term" value="P:methylation"/>
    <property type="evidence" value="ECO:0007669"/>
    <property type="project" value="UniProtKB-KW"/>
</dbReference>
<dbReference type="Gene3D" id="3.40.50.150">
    <property type="entry name" value="Vaccinia Virus protein VP39"/>
    <property type="match status" value="1"/>
</dbReference>
<keyword evidence="3" id="KW-0489">Methyltransferase</keyword>
<dbReference type="GO" id="GO:0008168">
    <property type="term" value="F:methyltransferase activity"/>
    <property type="evidence" value="ECO:0007669"/>
    <property type="project" value="UniProtKB-KW"/>
</dbReference>
<dbReference type="PANTHER" id="PTHR45681">
    <property type="entry name" value="POLYKETIDE SYNTHASE 44-RELATED"/>
    <property type="match status" value="1"/>
</dbReference>
<dbReference type="InterPro" id="IPR050444">
    <property type="entry name" value="Polyketide_Synthase"/>
</dbReference>